<dbReference type="Proteomes" id="UP001558613">
    <property type="component" value="Unassembled WGS sequence"/>
</dbReference>
<feature type="domain" description="Immunoglobulin" evidence="2">
    <location>
        <begin position="721"/>
        <end position="820"/>
    </location>
</feature>
<dbReference type="InterPro" id="IPR036179">
    <property type="entry name" value="Ig-like_dom_sf"/>
</dbReference>
<dbReference type="InterPro" id="IPR013783">
    <property type="entry name" value="Ig-like_fold"/>
</dbReference>
<dbReference type="SUPFAM" id="SSF48726">
    <property type="entry name" value="Immunoglobulin"/>
    <property type="match status" value="7"/>
</dbReference>
<reference evidence="3 4" key="1">
    <citation type="submission" date="2023-09" db="EMBL/GenBank/DDBJ databases">
        <authorList>
            <person name="Wang M."/>
        </authorList>
    </citation>
    <scope>NUCLEOTIDE SEQUENCE [LARGE SCALE GENOMIC DNA]</scope>
    <source>
        <strain evidence="3">GT-2023</strain>
        <tissue evidence="3">Liver</tissue>
    </source>
</reference>
<feature type="domain" description="Immunoglobulin" evidence="2">
    <location>
        <begin position="311"/>
        <end position="412"/>
    </location>
</feature>
<dbReference type="EMBL" id="JAYMGO010000222">
    <property type="protein sequence ID" value="KAL1246598.1"/>
    <property type="molecule type" value="Genomic_DNA"/>
</dbReference>
<feature type="domain" description="Immunoglobulin" evidence="2">
    <location>
        <begin position="413"/>
        <end position="514"/>
    </location>
</feature>
<dbReference type="SMART" id="SM00409">
    <property type="entry name" value="IG"/>
    <property type="match status" value="6"/>
</dbReference>
<dbReference type="InterPro" id="IPR013106">
    <property type="entry name" value="Ig_V-set"/>
</dbReference>
<accession>A0ABR3L167</accession>
<comment type="caution">
    <text evidence="3">The sequence shown here is derived from an EMBL/GenBank/DDBJ whole genome shotgun (WGS) entry which is preliminary data.</text>
</comment>
<name>A0ABR3L167_9TELE</name>
<feature type="domain" description="Immunoglobulin" evidence="2">
    <location>
        <begin position="27"/>
        <end position="126"/>
    </location>
</feature>
<sequence length="852" mass="95110">MKCPLNTVLFLLLIRGVFGANEDDKKPVPVSGMEGHSVTLSPNLTKIDKWNKLQWSFGEGFPVIAQADVNDISYPNLSDIFGDRLHLNKNGSLIIKNMRTKHSGLYKLQLDHNNGISIKKFSVTVVDCPLENVTHAGEAEMKSVINGDPVILQTNVGQLNGTELIVWMFVNESKCIAKYDSENTNSSYDKRYRDRLKLDNQTGSLTITNTRTIDSGLYIVKISNNSQPLYKRFSVTVSGLSPGAKAGICFVVLLLMAAAAVVFYYRQRIDQKCLKCLMVHTPESPEQQLEECVAMIEVGIITEQLCKTYEEKMISVKEEESVTLKTDAEIQRDDQIMWTFGPQETLIAEMKSETREITTFDGADGRFRDKLKLDRTGSLTITNITAEHIGVYKLQTISSRGTSYQRFIVTVRFVMMSVIEGQSVTLYPDTEIQKNDLILWMFGDENNRIAQMTGKTRETYEGSDGIFKDRLKLDKRTGSLTISGMKTEHSGLYKVQMSSSSKGTTSQRFKVVINLKNVSMQEGESIILKTNAEMWKKDTILWLFGDENTLIAEIKDGNGKISAFDGVSGSFGGSLGLDINTGSLTIRNISTEHAGVYKQRIIGKKRDTIKKINVAVKVGMILDVKGKNVTLNPDTETQRDDLILWMFGNENNLIAQLTGETKETTYADADERFRNRLQLDKNTGSLTIKNITAGLYKLQVISSSRSLHRKFRVFTCCESGPKTVSAMVGECLILITDFSIERGERVLWSFQDKTLAVGMNADISKTSYLDVRFKGRLELHHLTGSLTIKNARTSDTGVYQLQFLSVCGKNICSEFTVTVSDSVGNQVNKSAIVMKNGEDPTGVNIQQKMSLV</sequence>
<evidence type="ECO:0000256" key="1">
    <source>
        <dbReference type="SAM" id="SignalP"/>
    </source>
</evidence>
<feature type="chain" id="PRO_5045440537" description="Immunoglobulin domain-containing protein" evidence="1">
    <location>
        <begin position="20"/>
        <end position="852"/>
    </location>
</feature>
<proteinExistence type="predicted"/>
<dbReference type="PANTHER" id="PTHR21063">
    <property type="entry name" value="LFA-3"/>
    <property type="match status" value="1"/>
</dbReference>
<gene>
    <name evidence="3" type="ORF">QQF64_034561</name>
</gene>
<feature type="domain" description="Immunoglobulin" evidence="2">
    <location>
        <begin position="515"/>
        <end position="617"/>
    </location>
</feature>
<evidence type="ECO:0000313" key="3">
    <source>
        <dbReference type="EMBL" id="KAL1246598.1"/>
    </source>
</evidence>
<protein>
    <recommendedName>
        <fullName evidence="2">Immunoglobulin domain-containing protein</fullName>
    </recommendedName>
</protein>
<dbReference type="Pfam" id="PF07686">
    <property type="entry name" value="V-set"/>
    <property type="match status" value="2"/>
</dbReference>
<feature type="domain" description="Immunoglobulin" evidence="2">
    <location>
        <begin position="139"/>
        <end position="238"/>
    </location>
</feature>
<organism evidence="3 4">
    <name type="scientific">Cirrhinus molitorella</name>
    <name type="common">mud carp</name>
    <dbReference type="NCBI Taxonomy" id="172907"/>
    <lineage>
        <taxon>Eukaryota</taxon>
        <taxon>Metazoa</taxon>
        <taxon>Chordata</taxon>
        <taxon>Craniata</taxon>
        <taxon>Vertebrata</taxon>
        <taxon>Euteleostomi</taxon>
        <taxon>Actinopterygii</taxon>
        <taxon>Neopterygii</taxon>
        <taxon>Teleostei</taxon>
        <taxon>Ostariophysi</taxon>
        <taxon>Cypriniformes</taxon>
        <taxon>Cyprinidae</taxon>
        <taxon>Labeoninae</taxon>
        <taxon>Labeonini</taxon>
        <taxon>Cirrhinus</taxon>
    </lineage>
</organism>
<feature type="signal peptide" evidence="1">
    <location>
        <begin position="1"/>
        <end position="19"/>
    </location>
</feature>
<dbReference type="InterPro" id="IPR003599">
    <property type="entry name" value="Ig_sub"/>
</dbReference>
<keyword evidence="4" id="KW-1185">Reference proteome</keyword>
<dbReference type="Gene3D" id="2.60.40.10">
    <property type="entry name" value="Immunoglobulins"/>
    <property type="match status" value="7"/>
</dbReference>
<evidence type="ECO:0000259" key="2">
    <source>
        <dbReference type="SMART" id="SM00409"/>
    </source>
</evidence>
<keyword evidence="1" id="KW-0732">Signal</keyword>
<dbReference type="PANTHER" id="PTHR21063:SF4">
    <property type="entry name" value="CD48 ANTIGEN-RELATED"/>
    <property type="match status" value="1"/>
</dbReference>
<evidence type="ECO:0000313" key="4">
    <source>
        <dbReference type="Proteomes" id="UP001558613"/>
    </source>
</evidence>